<dbReference type="Pfam" id="PF13248">
    <property type="entry name" value="Zn_ribbon_3"/>
    <property type="match status" value="1"/>
</dbReference>
<dbReference type="Proteomes" id="UP001490330">
    <property type="component" value="Unassembled WGS sequence"/>
</dbReference>
<feature type="region of interest" description="Disordered" evidence="1">
    <location>
        <begin position="1"/>
        <end position="20"/>
    </location>
</feature>
<evidence type="ECO:0000313" key="3">
    <source>
        <dbReference type="EMBL" id="MER6908953.1"/>
    </source>
</evidence>
<evidence type="ECO:0000313" key="4">
    <source>
        <dbReference type="Proteomes" id="UP001490330"/>
    </source>
</evidence>
<protein>
    <submittedName>
        <fullName evidence="3">Zinc ribbon domain-containing protein</fullName>
    </submittedName>
</protein>
<name>A0ABV1VR32_9ACTN</name>
<feature type="compositionally biased region" description="Pro residues" evidence="1">
    <location>
        <begin position="76"/>
        <end position="86"/>
    </location>
</feature>
<organism evidence="3 4">
    <name type="scientific">Streptomyces flaveolus</name>
    <dbReference type="NCBI Taxonomy" id="67297"/>
    <lineage>
        <taxon>Bacteria</taxon>
        <taxon>Bacillati</taxon>
        <taxon>Actinomycetota</taxon>
        <taxon>Actinomycetes</taxon>
        <taxon>Kitasatosporales</taxon>
        <taxon>Streptomycetaceae</taxon>
        <taxon>Streptomyces</taxon>
    </lineage>
</organism>
<feature type="domain" description="Putative zinc-ribbon" evidence="2">
    <location>
        <begin position="12"/>
        <end position="34"/>
    </location>
</feature>
<dbReference type="InterPro" id="IPR059113">
    <property type="entry name" value="Znf_ribbon"/>
</dbReference>
<evidence type="ECO:0000259" key="2">
    <source>
        <dbReference type="Pfam" id="PF13248"/>
    </source>
</evidence>
<proteinExistence type="predicted"/>
<feature type="non-terminal residue" evidence="3">
    <location>
        <position position="86"/>
    </location>
</feature>
<feature type="region of interest" description="Disordered" evidence="1">
    <location>
        <begin position="37"/>
        <end position="86"/>
    </location>
</feature>
<gene>
    <name evidence="3" type="ORF">ABT322_35520</name>
</gene>
<reference evidence="3 4" key="1">
    <citation type="submission" date="2024-06" db="EMBL/GenBank/DDBJ databases">
        <title>The Natural Products Discovery Center: Release of the First 8490 Sequenced Strains for Exploring Actinobacteria Biosynthetic Diversity.</title>
        <authorList>
            <person name="Kalkreuter E."/>
            <person name="Kautsar S.A."/>
            <person name="Yang D."/>
            <person name="Bader C.D."/>
            <person name="Teijaro C.N."/>
            <person name="Fluegel L."/>
            <person name="Davis C.M."/>
            <person name="Simpson J.R."/>
            <person name="Lauterbach L."/>
            <person name="Steele A.D."/>
            <person name="Gui C."/>
            <person name="Meng S."/>
            <person name="Li G."/>
            <person name="Viehrig K."/>
            <person name="Ye F."/>
            <person name="Su P."/>
            <person name="Kiefer A.F."/>
            <person name="Nichols A."/>
            <person name="Cepeda A.J."/>
            <person name="Yan W."/>
            <person name="Fan B."/>
            <person name="Jiang Y."/>
            <person name="Adhikari A."/>
            <person name="Zheng C.-J."/>
            <person name="Schuster L."/>
            <person name="Cowan T.M."/>
            <person name="Smanski M.J."/>
            <person name="Chevrette M.G."/>
            <person name="De Carvalho L.P.S."/>
            <person name="Shen B."/>
        </authorList>
    </citation>
    <scope>NUCLEOTIDE SEQUENCE [LARGE SCALE GENOMIC DNA]</scope>
    <source>
        <strain evidence="3 4">NPDC000632</strain>
    </source>
</reference>
<evidence type="ECO:0000256" key="1">
    <source>
        <dbReference type="SAM" id="MobiDB-lite"/>
    </source>
</evidence>
<sequence>MSQMPQQAAVSKCPSCEEPLESGDRFCGACGYDLSAVPARPEDSPTIAMNGAVPAPSSPPDGIGRPVPGTDSDGLPLPPPRPAAPP</sequence>
<accession>A0ABV1VR32</accession>
<keyword evidence="4" id="KW-1185">Reference proteome</keyword>
<dbReference type="EMBL" id="JBEPCV010000054">
    <property type="protein sequence ID" value="MER6908953.1"/>
    <property type="molecule type" value="Genomic_DNA"/>
</dbReference>
<comment type="caution">
    <text evidence="3">The sequence shown here is derived from an EMBL/GenBank/DDBJ whole genome shotgun (WGS) entry which is preliminary data.</text>
</comment>
<dbReference type="RefSeq" id="WP_350815277.1">
    <property type="nucleotide sequence ID" value="NZ_JBEPCV010000054.1"/>
</dbReference>